<accession>S7PVE2</accession>
<gene>
    <name evidence="2" type="ORF">GLOTRDRAFT_132969</name>
</gene>
<proteinExistence type="predicted"/>
<dbReference type="Proteomes" id="UP000030669">
    <property type="component" value="Unassembled WGS sequence"/>
</dbReference>
<reference evidence="2 3" key="1">
    <citation type="journal article" date="2012" name="Science">
        <title>The Paleozoic origin of enzymatic lignin decomposition reconstructed from 31 fungal genomes.</title>
        <authorList>
            <person name="Floudas D."/>
            <person name="Binder M."/>
            <person name="Riley R."/>
            <person name="Barry K."/>
            <person name="Blanchette R.A."/>
            <person name="Henrissat B."/>
            <person name="Martinez A.T."/>
            <person name="Otillar R."/>
            <person name="Spatafora J.W."/>
            <person name="Yadav J.S."/>
            <person name="Aerts A."/>
            <person name="Benoit I."/>
            <person name="Boyd A."/>
            <person name="Carlson A."/>
            <person name="Copeland A."/>
            <person name="Coutinho P.M."/>
            <person name="de Vries R.P."/>
            <person name="Ferreira P."/>
            <person name="Findley K."/>
            <person name="Foster B."/>
            <person name="Gaskell J."/>
            <person name="Glotzer D."/>
            <person name="Gorecki P."/>
            <person name="Heitman J."/>
            <person name="Hesse C."/>
            <person name="Hori C."/>
            <person name="Igarashi K."/>
            <person name="Jurgens J.A."/>
            <person name="Kallen N."/>
            <person name="Kersten P."/>
            <person name="Kohler A."/>
            <person name="Kuees U."/>
            <person name="Kumar T.K.A."/>
            <person name="Kuo A."/>
            <person name="LaButti K."/>
            <person name="Larrondo L.F."/>
            <person name="Lindquist E."/>
            <person name="Ling A."/>
            <person name="Lombard V."/>
            <person name="Lucas S."/>
            <person name="Lundell T."/>
            <person name="Martin R."/>
            <person name="McLaughlin D.J."/>
            <person name="Morgenstern I."/>
            <person name="Morin E."/>
            <person name="Murat C."/>
            <person name="Nagy L.G."/>
            <person name="Nolan M."/>
            <person name="Ohm R.A."/>
            <person name="Patyshakuliyeva A."/>
            <person name="Rokas A."/>
            <person name="Ruiz-Duenas F.J."/>
            <person name="Sabat G."/>
            <person name="Salamov A."/>
            <person name="Samejima M."/>
            <person name="Schmutz J."/>
            <person name="Slot J.C."/>
            <person name="St John F."/>
            <person name="Stenlid J."/>
            <person name="Sun H."/>
            <person name="Sun S."/>
            <person name="Syed K."/>
            <person name="Tsang A."/>
            <person name="Wiebenga A."/>
            <person name="Young D."/>
            <person name="Pisabarro A."/>
            <person name="Eastwood D.C."/>
            <person name="Martin F."/>
            <person name="Cullen D."/>
            <person name="Grigoriev I.V."/>
            <person name="Hibbett D.S."/>
        </authorList>
    </citation>
    <scope>NUCLEOTIDE SEQUENCE [LARGE SCALE GENOMIC DNA]</scope>
    <source>
        <strain evidence="2 3">ATCC 11539</strain>
    </source>
</reference>
<evidence type="ECO:0000256" key="1">
    <source>
        <dbReference type="SAM" id="MobiDB-lite"/>
    </source>
</evidence>
<organism evidence="2 3">
    <name type="scientific">Gloeophyllum trabeum (strain ATCC 11539 / FP-39264 / Madison 617)</name>
    <name type="common">Brown rot fungus</name>
    <dbReference type="NCBI Taxonomy" id="670483"/>
    <lineage>
        <taxon>Eukaryota</taxon>
        <taxon>Fungi</taxon>
        <taxon>Dikarya</taxon>
        <taxon>Basidiomycota</taxon>
        <taxon>Agaricomycotina</taxon>
        <taxon>Agaricomycetes</taxon>
        <taxon>Gloeophyllales</taxon>
        <taxon>Gloeophyllaceae</taxon>
        <taxon>Gloeophyllum</taxon>
    </lineage>
</organism>
<dbReference type="GeneID" id="19302618"/>
<feature type="compositionally biased region" description="Basic residues" evidence="1">
    <location>
        <begin position="309"/>
        <end position="320"/>
    </location>
</feature>
<protein>
    <submittedName>
        <fullName evidence="2">Uncharacterized protein</fullName>
    </submittedName>
</protein>
<evidence type="ECO:0000313" key="2">
    <source>
        <dbReference type="EMBL" id="EPQ51601.1"/>
    </source>
</evidence>
<evidence type="ECO:0000313" key="3">
    <source>
        <dbReference type="Proteomes" id="UP000030669"/>
    </source>
</evidence>
<dbReference type="RefSeq" id="XP_007870047.1">
    <property type="nucleotide sequence ID" value="XM_007871856.1"/>
</dbReference>
<feature type="region of interest" description="Disordered" evidence="1">
    <location>
        <begin position="296"/>
        <end position="320"/>
    </location>
</feature>
<feature type="region of interest" description="Disordered" evidence="1">
    <location>
        <begin position="1"/>
        <end position="45"/>
    </location>
</feature>
<dbReference type="AlphaFoldDB" id="S7PVE2"/>
<keyword evidence="3" id="KW-1185">Reference proteome</keyword>
<feature type="compositionally biased region" description="Low complexity" evidence="1">
    <location>
        <begin position="8"/>
        <end position="29"/>
    </location>
</feature>
<name>S7PVE2_GLOTA</name>
<dbReference type="HOGENOM" id="CLU_868933_0_0_1"/>
<dbReference type="OrthoDB" id="3011914at2759"/>
<dbReference type="KEGG" id="gtr:GLOTRDRAFT_132969"/>
<dbReference type="EMBL" id="KB469310">
    <property type="protein sequence ID" value="EPQ51601.1"/>
    <property type="molecule type" value="Genomic_DNA"/>
</dbReference>
<sequence>MTKGKPNAPAQEEAAAAAAAPALPTAALCTPPPPEGFAETHRPHPTSPYDNLLTEQLNRWLECEPPEGFMKILARPANCDSRAPALADEIIGSALTKTFLELMGPSDPACANLRITPPIPADEKAPLPMVWLVLVPIDLGRRLLAQEFRYVLEDIETDNELETYSYTSYILDCLSVRRIASKVSGGGDAAIWLLCLDDDIFTSIEQWIEFRKELAQMTYPHLDDGVGRPFFPRPCAICGCASHSSGLCPLPSLPGWLGPDSDTIGLQQKMPPFGLKESVALYEGFAPHKMHRLGLGGRARGGASSRSGRGGRGHGRGRGY</sequence>